<organism evidence="1 2">
    <name type="scientific">Meloidogyne javanica</name>
    <name type="common">Root-knot nematode worm</name>
    <dbReference type="NCBI Taxonomy" id="6303"/>
    <lineage>
        <taxon>Eukaryota</taxon>
        <taxon>Metazoa</taxon>
        <taxon>Ecdysozoa</taxon>
        <taxon>Nematoda</taxon>
        <taxon>Chromadorea</taxon>
        <taxon>Rhabditida</taxon>
        <taxon>Tylenchina</taxon>
        <taxon>Tylenchomorpha</taxon>
        <taxon>Tylenchoidea</taxon>
        <taxon>Meloidogynidae</taxon>
        <taxon>Meloidogyninae</taxon>
        <taxon>Meloidogyne</taxon>
        <taxon>Meloidogyne incognita group</taxon>
    </lineage>
</organism>
<reference evidence="2" key="1">
    <citation type="submission" date="2022-11" db="UniProtKB">
        <authorList>
            <consortium name="WormBaseParasite"/>
        </authorList>
    </citation>
    <scope>IDENTIFICATION</scope>
</reference>
<accession>A0A915M6D6</accession>
<evidence type="ECO:0000313" key="2">
    <source>
        <dbReference type="WBParaSite" id="scaffold2784_cov211.g5424"/>
    </source>
</evidence>
<evidence type="ECO:0000313" key="1">
    <source>
        <dbReference type="Proteomes" id="UP000887561"/>
    </source>
</evidence>
<dbReference type="Proteomes" id="UP000887561">
    <property type="component" value="Unplaced"/>
</dbReference>
<sequence>MRLSCVNNLLLPHYGIANSQICSFNDESTGFYSSWHSNCSGLVNFIVNMRNFPRTSNFPLNGFFDEPMFREQHFWIGIGFRLISTEMAIIENPSGSFVSVTPARFEPGRPPIREIGGGILINPRGTFMDATIVANFAVDESFFGIGCIELLFFTALTPINAPYGGIPHSRTICDLTKTCARFQCPQYGKNNYTNSFESIHINCIIPPFGGISPPMDYLDNNLNQFIPPLPPQTYSPYFPQSTNYLQNYNNNPLNDYQNYPFSNQFNQKLRQQQLSYLNKDLIFNNCPPTYNEQSLHFPSSLYPQYDNNPYFDRIPLSFAKRVKRIKKRGKQKQIKSLENQLTTNPDISSLINLNNTLLSLKEHLFKFKRQIPSKPIVSPFNQQQNNKNIRVSPLNGTAYEGQDNIYPRIENTIPAANPQYEALENWKTKQEKQQESWHPIEQGGVNKSEMYWPWRTKIGQQDVMAGDFNENKEEKQQFDQFKGKDVGLPQTKKLNSFDPKKCDGGIDPYWCKDYIKQFMLGIEGGKNKNNNKFPCPARLESLKNSDHRCCNALQQL</sequence>
<name>A0A915M6D6_MELJA</name>
<keyword evidence="1" id="KW-1185">Reference proteome</keyword>
<proteinExistence type="predicted"/>
<protein>
    <submittedName>
        <fullName evidence="2">Uncharacterized protein</fullName>
    </submittedName>
</protein>
<dbReference type="WBParaSite" id="scaffold2784_cov211.g5424">
    <property type="protein sequence ID" value="scaffold2784_cov211.g5424"/>
    <property type="gene ID" value="scaffold2784_cov211.g5424"/>
</dbReference>
<dbReference type="AlphaFoldDB" id="A0A915M6D6"/>